<evidence type="ECO:0000256" key="9">
    <source>
        <dbReference type="ARBA" id="ARBA00023004"/>
    </source>
</evidence>
<keyword evidence="5" id="KW-0004">4Fe-4S</keyword>
<keyword evidence="7" id="KW-0479">Metal-binding</keyword>
<evidence type="ECO:0000256" key="7">
    <source>
        <dbReference type="ARBA" id="ARBA00022723"/>
    </source>
</evidence>
<dbReference type="Gene3D" id="1.10.1060.10">
    <property type="entry name" value="Alpha-helical ferredoxin"/>
    <property type="match status" value="1"/>
</dbReference>
<comment type="cofactor">
    <cofactor evidence="1">
        <name>[3Fe-4S] cluster</name>
        <dbReference type="ChEBI" id="CHEBI:21137"/>
    </cofactor>
</comment>
<feature type="domain" description="2Fe-2S ferredoxin-type" evidence="12">
    <location>
        <begin position="4"/>
        <end position="91"/>
    </location>
</feature>
<accession>A0A381NHJ6</accession>
<keyword evidence="8" id="KW-0560">Oxidoreductase</keyword>
<evidence type="ECO:0000256" key="10">
    <source>
        <dbReference type="ARBA" id="ARBA00023014"/>
    </source>
</evidence>
<evidence type="ECO:0000256" key="1">
    <source>
        <dbReference type="ARBA" id="ARBA00001927"/>
    </source>
</evidence>
<evidence type="ECO:0000256" key="11">
    <source>
        <dbReference type="ARBA" id="ARBA00034078"/>
    </source>
</evidence>
<proteinExistence type="inferred from homology"/>
<gene>
    <name evidence="13" type="ORF">METZ01_LOCUS5857</name>
</gene>
<protein>
    <recommendedName>
        <fullName evidence="12">2Fe-2S ferredoxin-type domain-containing protein</fullName>
    </recommendedName>
</protein>
<dbReference type="InterPro" id="IPR004489">
    <property type="entry name" value="Succ_DH/fum_Rdtase_Fe-S"/>
</dbReference>
<sequence>MKERDFKIYRGDDEKGELVSYKCNVSEGMVVLDVIHRIQADQANDLACRWNCKAGKCGSCSVEINGKPRLACMTRMNEFDEDKTVIITPLKSFPVMRDIVTDVSWNYKQNQKILPFSPSKKDKEKDFVMMQKDVERVQHFRKCIECYLCQNMCHVIRDNEGKDKFAGPRFMVRLASLEMHPMDRADRIKEIKEEHGSGMCNITRCCTEVCPEEIQITDDAIIPLKERVVDRYYDPIMILFNKLFGKKKKELTD</sequence>
<reference evidence="13" key="1">
    <citation type="submission" date="2018-05" db="EMBL/GenBank/DDBJ databases">
        <authorList>
            <person name="Lanie J.A."/>
            <person name="Ng W.-L."/>
            <person name="Kazmierczak K.M."/>
            <person name="Andrzejewski T.M."/>
            <person name="Davidsen T.M."/>
            <person name="Wayne K.J."/>
            <person name="Tettelin H."/>
            <person name="Glass J.I."/>
            <person name="Rusch D."/>
            <person name="Podicherti R."/>
            <person name="Tsui H.-C.T."/>
            <person name="Winkler M.E."/>
        </authorList>
    </citation>
    <scope>NUCLEOTIDE SEQUENCE</scope>
</reference>
<evidence type="ECO:0000259" key="12">
    <source>
        <dbReference type="PROSITE" id="PS51085"/>
    </source>
</evidence>
<dbReference type="InterPro" id="IPR006058">
    <property type="entry name" value="2Fe2S_fd_BS"/>
</dbReference>
<dbReference type="GO" id="GO:0006099">
    <property type="term" value="P:tricarboxylic acid cycle"/>
    <property type="evidence" value="ECO:0007669"/>
    <property type="project" value="InterPro"/>
</dbReference>
<comment type="pathway">
    <text evidence="3">Carbohydrate metabolism; tricarboxylic acid cycle.</text>
</comment>
<dbReference type="SUPFAM" id="SSF46548">
    <property type="entry name" value="alpha-helical ferredoxin"/>
    <property type="match status" value="1"/>
</dbReference>
<keyword evidence="9" id="KW-0408">Iron</keyword>
<comment type="cofactor">
    <cofactor evidence="2">
        <name>[4Fe-4S] cluster</name>
        <dbReference type="ChEBI" id="CHEBI:49883"/>
    </cofactor>
</comment>
<keyword evidence="10" id="KW-0411">Iron-sulfur</keyword>
<dbReference type="InterPro" id="IPR050573">
    <property type="entry name" value="SDH/FRD_Iron-Sulfur"/>
</dbReference>
<dbReference type="GO" id="GO:0005886">
    <property type="term" value="C:plasma membrane"/>
    <property type="evidence" value="ECO:0007669"/>
    <property type="project" value="TreeGrafter"/>
</dbReference>
<dbReference type="SUPFAM" id="SSF54292">
    <property type="entry name" value="2Fe-2S ferredoxin-like"/>
    <property type="match status" value="1"/>
</dbReference>
<evidence type="ECO:0000256" key="8">
    <source>
        <dbReference type="ARBA" id="ARBA00023002"/>
    </source>
</evidence>
<dbReference type="InterPro" id="IPR001041">
    <property type="entry name" value="2Fe-2S_ferredoxin-type"/>
</dbReference>
<evidence type="ECO:0000256" key="6">
    <source>
        <dbReference type="ARBA" id="ARBA00022714"/>
    </source>
</evidence>
<dbReference type="InterPro" id="IPR017896">
    <property type="entry name" value="4Fe4S_Fe-S-bd"/>
</dbReference>
<dbReference type="GO" id="GO:0051539">
    <property type="term" value="F:4 iron, 4 sulfur cluster binding"/>
    <property type="evidence" value="ECO:0007669"/>
    <property type="project" value="UniProtKB-KW"/>
</dbReference>
<dbReference type="PANTHER" id="PTHR11921:SF29">
    <property type="entry name" value="SUCCINATE DEHYDROGENASE [UBIQUINONE] IRON-SULFUR SUBUNIT, MITOCHONDRIAL"/>
    <property type="match status" value="1"/>
</dbReference>
<evidence type="ECO:0000256" key="4">
    <source>
        <dbReference type="ARBA" id="ARBA00009433"/>
    </source>
</evidence>
<dbReference type="InterPro" id="IPR012675">
    <property type="entry name" value="Beta-grasp_dom_sf"/>
</dbReference>
<dbReference type="PANTHER" id="PTHR11921">
    <property type="entry name" value="SUCCINATE DEHYDROGENASE IRON-SULFUR PROTEIN"/>
    <property type="match status" value="1"/>
</dbReference>
<organism evidence="13">
    <name type="scientific">marine metagenome</name>
    <dbReference type="NCBI Taxonomy" id="408172"/>
    <lineage>
        <taxon>unclassified sequences</taxon>
        <taxon>metagenomes</taxon>
        <taxon>ecological metagenomes</taxon>
    </lineage>
</organism>
<dbReference type="PROSITE" id="PS00197">
    <property type="entry name" value="2FE2S_FER_1"/>
    <property type="match status" value="1"/>
</dbReference>
<name>A0A381NHJ6_9ZZZZ</name>
<dbReference type="GO" id="GO:0009055">
    <property type="term" value="F:electron transfer activity"/>
    <property type="evidence" value="ECO:0007669"/>
    <property type="project" value="InterPro"/>
</dbReference>
<dbReference type="Pfam" id="PF13085">
    <property type="entry name" value="Fer2_3"/>
    <property type="match status" value="1"/>
</dbReference>
<dbReference type="GO" id="GO:0046872">
    <property type="term" value="F:metal ion binding"/>
    <property type="evidence" value="ECO:0007669"/>
    <property type="project" value="UniProtKB-KW"/>
</dbReference>
<comment type="similarity">
    <text evidence="4">Belongs to the succinate dehydrogenase/fumarate reductase iron-sulfur protein family.</text>
</comment>
<dbReference type="Gene3D" id="3.10.20.30">
    <property type="match status" value="1"/>
</dbReference>
<dbReference type="GO" id="GO:0051537">
    <property type="term" value="F:2 iron, 2 sulfur cluster binding"/>
    <property type="evidence" value="ECO:0007669"/>
    <property type="project" value="UniProtKB-KW"/>
</dbReference>
<evidence type="ECO:0000256" key="2">
    <source>
        <dbReference type="ARBA" id="ARBA00001966"/>
    </source>
</evidence>
<dbReference type="NCBIfam" id="TIGR00384">
    <property type="entry name" value="dhsB"/>
    <property type="match status" value="1"/>
</dbReference>
<dbReference type="Pfam" id="PF13183">
    <property type="entry name" value="Fer4_8"/>
    <property type="match status" value="1"/>
</dbReference>
<dbReference type="AlphaFoldDB" id="A0A381NHJ6"/>
<dbReference type="NCBIfam" id="NF009052">
    <property type="entry name" value="PRK12386.1"/>
    <property type="match status" value="1"/>
</dbReference>
<dbReference type="InterPro" id="IPR009051">
    <property type="entry name" value="Helical_ferredxn"/>
</dbReference>
<keyword evidence="6" id="KW-0001">2Fe-2S</keyword>
<evidence type="ECO:0000313" key="13">
    <source>
        <dbReference type="EMBL" id="SUZ53003.1"/>
    </source>
</evidence>
<evidence type="ECO:0000256" key="5">
    <source>
        <dbReference type="ARBA" id="ARBA00022485"/>
    </source>
</evidence>
<dbReference type="CDD" id="cd00207">
    <property type="entry name" value="fer2"/>
    <property type="match status" value="1"/>
</dbReference>
<dbReference type="EMBL" id="UINC01000309">
    <property type="protein sequence ID" value="SUZ53003.1"/>
    <property type="molecule type" value="Genomic_DNA"/>
</dbReference>
<evidence type="ECO:0000256" key="3">
    <source>
        <dbReference type="ARBA" id="ARBA00005163"/>
    </source>
</evidence>
<dbReference type="GO" id="GO:0016491">
    <property type="term" value="F:oxidoreductase activity"/>
    <property type="evidence" value="ECO:0007669"/>
    <property type="project" value="UniProtKB-KW"/>
</dbReference>
<dbReference type="PROSITE" id="PS51085">
    <property type="entry name" value="2FE2S_FER_2"/>
    <property type="match status" value="1"/>
</dbReference>
<dbReference type="InterPro" id="IPR036010">
    <property type="entry name" value="2Fe-2S_ferredoxin-like_sf"/>
</dbReference>
<dbReference type="GO" id="GO:0022904">
    <property type="term" value="P:respiratory electron transport chain"/>
    <property type="evidence" value="ECO:0007669"/>
    <property type="project" value="TreeGrafter"/>
</dbReference>
<comment type="cofactor">
    <cofactor evidence="11">
        <name>[2Fe-2S] cluster</name>
        <dbReference type="ChEBI" id="CHEBI:190135"/>
    </cofactor>
</comment>
<dbReference type="InterPro" id="IPR025192">
    <property type="entry name" value="Succ_DH/fum_Rdtase_N"/>
</dbReference>